<feature type="transmembrane region" description="Helical" evidence="1">
    <location>
        <begin position="6"/>
        <end position="28"/>
    </location>
</feature>
<dbReference type="AlphaFoldDB" id="X1G2D6"/>
<evidence type="ECO:0000313" key="2">
    <source>
        <dbReference type="EMBL" id="GAH52056.1"/>
    </source>
</evidence>
<evidence type="ECO:0000256" key="1">
    <source>
        <dbReference type="SAM" id="Phobius"/>
    </source>
</evidence>
<protein>
    <recommendedName>
        <fullName evidence="3">TM2 domain-containing protein</fullName>
    </recommendedName>
</protein>
<name>X1G2D6_9ZZZZ</name>
<proteinExistence type="predicted"/>
<sequence length="85" mass="9340">MQQKSLTMAIVLTVIPITDILGANWFYLGRKKVGFAKLALFFIYLVAGVATGVENLDVGLFFGLVVVIWWLIDIALIAGGKIQQK</sequence>
<reference evidence="2" key="1">
    <citation type="journal article" date="2014" name="Front. Microbiol.">
        <title>High frequency of phylogenetically diverse reductive dehalogenase-homologous genes in deep subseafloor sedimentary metagenomes.</title>
        <authorList>
            <person name="Kawai M."/>
            <person name="Futagami T."/>
            <person name="Toyoda A."/>
            <person name="Takaki Y."/>
            <person name="Nishi S."/>
            <person name="Hori S."/>
            <person name="Arai W."/>
            <person name="Tsubouchi T."/>
            <person name="Morono Y."/>
            <person name="Uchiyama I."/>
            <person name="Ito T."/>
            <person name="Fujiyama A."/>
            <person name="Inagaki F."/>
            <person name="Takami H."/>
        </authorList>
    </citation>
    <scope>NUCLEOTIDE SEQUENCE</scope>
    <source>
        <strain evidence="2">Expedition CK06-06</strain>
    </source>
</reference>
<feature type="transmembrane region" description="Helical" evidence="1">
    <location>
        <begin position="35"/>
        <end position="53"/>
    </location>
</feature>
<accession>X1G2D6</accession>
<organism evidence="2">
    <name type="scientific">marine sediment metagenome</name>
    <dbReference type="NCBI Taxonomy" id="412755"/>
    <lineage>
        <taxon>unclassified sequences</taxon>
        <taxon>metagenomes</taxon>
        <taxon>ecological metagenomes</taxon>
    </lineage>
</organism>
<gene>
    <name evidence="2" type="ORF">S03H2_39866</name>
</gene>
<keyword evidence="1" id="KW-1133">Transmembrane helix</keyword>
<dbReference type="EMBL" id="BARU01024679">
    <property type="protein sequence ID" value="GAH52056.1"/>
    <property type="molecule type" value="Genomic_DNA"/>
</dbReference>
<keyword evidence="1" id="KW-0472">Membrane</keyword>
<feature type="transmembrane region" description="Helical" evidence="1">
    <location>
        <begin position="59"/>
        <end position="79"/>
    </location>
</feature>
<comment type="caution">
    <text evidence="2">The sequence shown here is derived from an EMBL/GenBank/DDBJ whole genome shotgun (WGS) entry which is preliminary data.</text>
</comment>
<keyword evidence="1" id="KW-0812">Transmembrane</keyword>
<evidence type="ECO:0008006" key="3">
    <source>
        <dbReference type="Google" id="ProtNLM"/>
    </source>
</evidence>